<dbReference type="OMA" id="FRRIETW"/>
<keyword evidence="2" id="KW-0067">ATP-binding</keyword>
<keyword evidence="5" id="KW-1185">Reference proteome</keyword>
<evidence type="ECO:0000259" key="3">
    <source>
        <dbReference type="Pfam" id="PF07728"/>
    </source>
</evidence>
<reference evidence="5" key="1">
    <citation type="journal article" date="2014" name="Nat. Genet.">
        <title>Genome of the human hookworm Necator americanus.</title>
        <authorList>
            <person name="Tang Y.T."/>
            <person name="Gao X."/>
            <person name="Rosa B.A."/>
            <person name="Abubucker S."/>
            <person name="Hallsworth-Pepin K."/>
            <person name="Martin J."/>
            <person name="Tyagi R."/>
            <person name="Heizer E."/>
            <person name="Zhang X."/>
            <person name="Bhonagiri-Palsikar V."/>
            <person name="Minx P."/>
            <person name="Warren W.C."/>
            <person name="Wang Q."/>
            <person name="Zhan B."/>
            <person name="Hotez P.J."/>
            <person name="Sternberg P.W."/>
            <person name="Dougall A."/>
            <person name="Gaze S.T."/>
            <person name="Mulvenna J."/>
            <person name="Sotillo J."/>
            <person name="Ranganathan S."/>
            <person name="Rabelo E.M."/>
            <person name="Wilson R.K."/>
            <person name="Felgner P.L."/>
            <person name="Bethony J."/>
            <person name="Hawdon J.M."/>
            <person name="Gasser R.B."/>
            <person name="Loukas A."/>
            <person name="Mitreva M."/>
        </authorList>
    </citation>
    <scope>NUCLEOTIDE SEQUENCE [LARGE SCALE GENOMIC DNA]</scope>
</reference>
<dbReference type="InterPro" id="IPR027417">
    <property type="entry name" value="P-loop_NTPase"/>
</dbReference>
<dbReference type="Gene3D" id="3.40.50.300">
    <property type="entry name" value="P-loop containing nucleotide triphosphate hydrolases"/>
    <property type="match status" value="2"/>
</dbReference>
<dbReference type="OrthoDB" id="422220at2759"/>
<dbReference type="GO" id="GO:0000027">
    <property type="term" value="P:ribosomal large subunit assembly"/>
    <property type="evidence" value="ECO:0007669"/>
    <property type="project" value="TreeGrafter"/>
</dbReference>
<keyword evidence="1" id="KW-0547">Nucleotide-binding</keyword>
<dbReference type="Pfam" id="PF07728">
    <property type="entry name" value="AAA_5"/>
    <property type="match status" value="1"/>
</dbReference>
<dbReference type="Pfam" id="PF12775">
    <property type="entry name" value="AAA_7"/>
    <property type="match status" value="1"/>
</dbReference>
<evidence type="ECO:0000313" key="5">
    <source>
        <dbReference type="Proteomes" id="UP000053676"/>
    </source>
</evidence>
<protein>
    <submittedName>
        <fullName evidence="4">ATPase family protein</fullName>
    </submittedName>
</protein>
<dbReference type="GO" id="GO:0000055">
    <property type="term" value="P:ribosomal large subunit export from nucleus"/>
    <property type="evidence" value="ECO:0007669"/>
    <property type="project" value="TreeGrafter"/>
</dbReference>
<dbReference type="PANTHER" id="PTHR48103:SF2">
    <property type="entry name" value="MIDASIN"/>
    <property type="match status" value="1"/>
</dbReference>
<evidence type="ECO:0000256" key="1">
    <source>
        <dbReference type="ARBA" id="ARBA00022741"/>
    </source>
</evidence>
<accession>W2TTA6</accession>
<name>W2TTA6_NECAM</name>
<dbReference type="SUPFAM" id="SSF52540">
    <property type="entry name" value="P-loop containing nucleoside triphosphate hydrolases"/>
    <property type="match status" value="2"/>
</dbReference>
<dbReference type="GO" id="GO:0005524">
    <property type="term" value="F:ATP binding"/>
    <property type="evidence" value="ECO:0007669"/>
    <property type="project" value="UniProtKB-KW"/>
</dbReference>
<gene>
    <name evidence="4" type="ORF">NECAME_06618</name>
</gene>
<dbReference type="Proteomes" id="UP000053676">
    <property type="component" value="Unassembled WGS sequence"/>
</dbReference>
<dbReference type="InterPro" id="IPR025662">
    <property type="entry name" value="Sigma_54_int_dom_ATP-bd_1"/>
</dbReference>
<dbReference type="GO" id="GO:0030687">
    <property type="term" value="C:preribosome, large subunit precursor"/>
    <property type="evidence" value="ECO:0007669"/>
    <property type="project" value="TreeGrafter"/>
</dbReference>
<dbReference type="KEGG" id="nai:NECAME_06618"/>
<organism evidence="4 5">
    <name type="scientific">Necator americanus</name>
    <name type="common">Human hookworm</name>
    <dbReference type="NCBI Taxonomy" id="51031"/>
    <lineage>
        <taxon>Eukaryota</taxon>
        <taxon>Metazoa</taxon>
        <taxon>Ecdysozoa</taxon>
        <taxon>Nematoda</taxon>
        <taxon>Chromadorea</taxon>
        <taxon>Rhabditida</taxon>
        <taxon>Rhabditina</taxon>
        <taxon>Rhabditomorpha</taxon>
        <taxon>Strongyloidea</taxon>
        <taxon>Ancylostomatidae</taxon>
        <taxon>Bunostominae</taxon>
        <taxon>Necator</taxon>
    </lineage>
</organism>
<dbReference type="InterPro" id="IPR011704">
    <property type="entry name" value="ATPase_dyneun-rel_AAA"/>
</dbReference>
<feature type="non-terminal residue" evidence="4">
    <location>
        <position position="423"/>
    </location>
</feature>
<dbReference type="EMBL" id="KI657839">
    <property type="protein sequence ID" value="ETN84894.1"/>
    <property type="molecule type" value="Genomic_DNA"/>
</dbReference>
<evidence type="ECO:0000256" key="2">
    <source>
        <dbReference type="ARBA" id="ARBA00022840"/>
    </source>
</evidence>
<feature type="domain" description="ATPase dynein-related AAA" evidence="3">
    <location>
        <begin position="83"/>
        <end position="189"/>
    </location>
</feature>
<dbReference type="GO" id="GO:0005634">
    <property type="term" value="C:nucleus"/>
    <property type="evidence" value="ECO:0007669"/>
    <property type="project" value="TreeGrafter"/>
</dbReference>
<sequence length="423" mass="46726">MVSKNKKRLEERKRKVADRCEDRSIIEIPSQKRRIFGNDEATLVIEGVDKENGFCGEQASAILPTREYVAQQLVIAIRAKQLVVLEGPIGCGKTFLASYAARELNIPLKVMQMGDQVDSKSFFGSYHCSEVAGQFLWKPSSFSQWLSNSCLILLEDIDLANADVVSTVVQLASERSAVLPSGEVVPFHKDVRICVTISGKGKKSGILDGVPVRIELQQLTDDELRRLISKASPRVAHLAKTLVSIFRTIEGAPPTANSRQLTSSDLLRGCARLNKLTDLSSNMAIFTELVDTWCLADPTERSFGLCKKLADHLLITADQVSFHLFLRQPTFSHDERFCTVGRCRLPSSPSLHGSQRHRLGHTRDVLQLMERLAVCVQNREPVLLVGETGVGKTSVVQFLASAVNVTLKVVNLSPYSDADELIS</sequence>
<proteinExistence type="predicted"/>
<evidence type="ECO:0000313" key="4">
    <source>
        <dbReference type="EMBL" id="ETN84894.1"/>
    </source>
</evidence>
<dbReference type="STRING" id="51031.W2TTA6"/>
<dbReference type="AlphaFoldDB" id="W2TTA6"/>
<dbReference type="PROSITE" id="PS00675">
    <property type="entry name" value="SIGMA54_INTERACT_1"/>
    <property type="match status" value="1"/>
</dbReference>
<dbReference type="GO" id="GO:0016887">
    <property type="term" value="F:ATP hydrolysis activity"/>
    <property type="evidence" value="ECO:0007669"/>
    <property type="project" value="InterPro"/>
</dbReference>
<dbReference type="PANTHER" id="PTHR48103">
    <property type="entry name" value="MIDASIN-RELATED"/>
    <property type="match status" value="1"/>
</dbReference>